<dbReference type="AlphaFoldDB" id="A0A7J7LSB2"/>
<comment type="catalytic activity">
    <reaction evidence="11 13">
        <text>L-threonyl-[protein] + ATP = O-phospho-L-threonyl-[protein] + ADP + H(+)</text>
        <dbReference type="Rhea" id="RHEA:46608"/>
        <dbReference type="Rhea" id="RHEA-COMP:11060"/>
        <dbReference type="Rhea" id="RHEA-COMP:11605"/>
        <dbReference type="ChEBI" id="CHEBI:15378"/>
        <dbReference type="ChEBI" id="CHEBI:30013"/>
        <dbReference type="ChEBI" id="CHEBI:30616"/>
        <dbReference type="ChEBI" id="CHEBI:61977"/>
        <dbReference type="ChEBI" id="CHEBI:456216"/>
        <dbReference type="EC" id="2.7.11.1"/>
    </reaction>
</comment>
<dbReference type="GO" id="GO:0004674">
    <property type="term" value="F:protein serine/threonine kinase activity"/>
    <property type="evidence" value="ECO:0007669"/>
    <property type="project" value="UniProtKB-KW"/>
</dbReference>
<dbReference type="Pfam" id="PF08276">
    <property type="entry name" value="PAN_2"/>
    <property type="match status" value="1"/>
</dbReference>
<dbReference type="InterPro" id="IPR036426">
    <property type="entry name" value="Bulb-type_lectin_dom_sf"/>
</dbReference>
<keyword evidence="9" id="KW-1015">Disulfide bond</keyword>
<evidence type="ECO:0000256" key="8">
    <source>
        <dbReference type="ARBA" id="ARBA00022840"/>
    </source>
</evidence>
<dbReference type="SMART" id="SM00108">
    <property type="entry name" value="B_lectin"/>
    <property type="match status" value="1"/>
</dbReference>
<dbReference type="FunFam" id="2.90.10.10:FF:000005">
    <property type="entry name" value="G-type lectin S-receptor-like serine/threonine-protein kinase"/>
    <property type="match status" value="1"/>
</dbReference>
<dbReference type="Gene3D" id="1.10.510.10">
    <property type="entry name" value="Transferase(Phosphotransferase) domain 1"/>
    <property type="match status" value="1"/>
</dbReference>
<keyword evidence="10" id="KW-0325">Glycoprotein</keyword>
<dbReference type="Pfam" id="PF00954">
    <property type="entry name" value="S_locus_glycop"/>
    <property type="match status" value="1"/>
</dbReference>
<keyword evidence="8 13" id="KW-0067">ATP-binding</keyword>
<keyword evidence="6 13" id="KW-0547">Nucleotide-binding</keyword>
<evidence type="ECO:0000256" key="7">
    <source>
        <dbReference type="ARBA" id="ARBA00022777"/>
    </source>
</evidence>
<evidence type="ECO:0000256" key="2">
    <source>
        <dbReference type="ARBA" id="ARBA00022475"/>
    </source>
</evidence>
<dbReference type="GO" id="GO:0005886">
    <property type="term" value="C:plasma membrane"/>
    <property type="evidence" value="ECO:0007669"/>
    <property type="project" value="UniProtKB-SubCell"/>
</dbReference>
<dbReference type="PIRSF" id="PIRSF000641">
    <property type="entry name" value="SRK"/>
    <property type="match status" value="1"/>
</dbReference>
<evidence type="ECO:0000256" key="6">
    <source>
        <dbReference type="ARBA" id="ARBA00022741"/>
    </source>
</evidence>
<keyword evidence="2" id="KW-1003">Cell membrane</keyword>
<dbReference type="Pfam" id="PF01453">
    <property type="entry name" value="B_lectin"/>
    <property type="match status" value="1"/>
</dbReference>
<gene>
    <name evidence="18" type="ORF">GIB67_032555</name>
</gene>
<dbReference type="PANTHER" id="PTHR27002">
    <property type="entry name" value="RECEPTOR-LIKE SERINE/THREONINE-PROTEIN KINASE SD1-8"/>
    <property type="match status" value="1"/>
</dbReference>
<dbReference type="CDD" id="cd14066">
    <property type="entry name" value="STKc_IRAK"/>
    <property type="match status" value="1"/>
</dbReference>
<dbReference type="CDD" id="cd00028">
    <property type="entry name" value="B_lectin"/>
    <property type="match status" value="1"/>
</dbReference>
<evidence type="ECO:0000313" key="19">
    <source>
        <dbReference type="Proteomes" id="UP000541444"/>
    </source>
</evidence>
<dbReference type="FunFam" id="1.10.510.10:FF:000060">
    <property type="entry name" value="G-type lectin S-receptor-like serine/threonine-protein kinase"/>
    <property type="match status" value="1"/>
</dbReference>
<organism evidence="18 19">
    <name type="scientific">Kingdonia uniflora</name>
    <dbReference type="NCBI Taxonomy" id="39325"/>
    <lineage>
        <taxon>Eukaryota</taxon>
        <taxon>Viridiplantae</taxon>
        <taxon>Streptophyta</taxon>
        <taxon>Embryophyta</taxon>
        <taxon>Tracheophyta</taxon>
        <taxon>Spermatophyta</taxon>
        <taxon>Magnoliopsida</taxon>
        <taxon>Ranunculales</taxon>
        <taxon>Circaeasteraceae</taxon>
        <taxon>Kingdonia</taxon>
    </lineage>
</organism>
<reference evidence="18 19" key="1">
    <citation type="journal article" date="2020" name="IScience">
        <title>Genome Sequencing of the Endangered Kingdonia uniflora (Circaeasteraceae, Ranunculales) Reveals Potential Mechanisms of Evolutionary Specialization.</title>
        <authorList>
            <person name="Sun Y."/>
            <person name="Deng T."/>
            <person name="Zhang A."/>
            <person name="Moore M.J."/>
            <person name="Landis J.B."/>
            <person name="Lin N."/>
            <person name="Zhang H."/>
            <person name="Zhang X."/>
            <person name="Huang J."/>
            <person name="Zhang X."/>
            <person name="Sun H."/>
            <person name="Wang H."/>
        </authorList>
    </citation>
    <scope>NUCLEOTIDE SEQUENCE [LARGE SCALE GENOMIC DNA]</scope>
    <source>
        <strain evidence="18">TB1705</strain>
        <tissue evidence="18">Leaf</tissue>
    </source>
</reference>
<dbReference type="InterPro" id="IPR024171">
    <property type="entry name" value="SRK-like_kinase"/>
</dbReference>
<keyword evidence="4 13" id="KW-0808">Transferase</keyword>
<keyword evidence="19" id="KW-1185">Reference proteome</keyword>
<name>A0A7J7LSB2_9MAGN</name>
<dbReference type="SUPFAM" id="SSF51110">
    <property type="entry name" value="alpha-D-mannose-specific plant lectins"/>
    <property type="match status" value="1"/>
</dbReference>
<dbReference type="InterPro" id="IPR000858">
    <property type="entry name" value="S_locus_glycoprot_dom"/>
</dbReference>
<dbReference type="EC" id="2.7.11.1" evidence="13"/>
<accession>A0A7J7LSB2</accession>
<dbReference type="FunFam" id="3.30.200.20:FF:000195">
    <property type="entry name" value="G-type lectin S-receptor-like serine/threonine-protein kinase"/>
    <property type="match status" value="1"/>
</dbReference>
<dbReference type="PROSITE" id="PS50927">
    <property type="entry name" value="BULB_LECTIN"/>
    <property type="match status" value="1"/>
</dbReference>
<evidence type="ECO:0000256" key="13">
    <source>
        <dbReference type="PIRNR" id="PIRNR000641"/>
    </source>
</evidence>
<dbReference type="InterPro" id="IPR008271">
    <property type="entry name" value="Ser/Thr_kinase_AS"/>
</dbReference>
<dbReference type="SMART" id="SM00473">
    <property type="entry name" value="PAN_AP"/>
    <property type="match status" value="1"/>
</dbReference>
<dbReference type="PROSITE" id="PS50948">
    <property type="entry name" value="PAN"/>
    <property type="match status" value="1"/>
</dbReference>
<dbReference type="Pfam" id="PF07714">
    <property type="entry name" value="PK_Tyr_Ser-Thr"/>
    <property type="match status" value="1"/>
</dbReference>
<evidence type="ECO:0000256" key="12">
    <source>
        <dbReference type="ARBA" id="ARBA00048679"/>
    </source>
</evidence>
<dbReference type="Gene3D" id="3.30.200.20">
    <property type="entry name" value="Phosphorylase Kinase, domain 1"/>
    <property type="match status" value="1"/>
</dbReference>
<feature type="domain" description="Apple" evidence="17">
    <location>
        <begin position="354"/>
        <end position="437"/>
    </location>
</feature>
<evidence type="ECO:0000256" key="1">
    <source>
        <dbReference type="ARBA" id="ARBA00004251"/>
    </source>
</evidence>
<keyword evidence="7 13" id="KW-0418">Kinase</keyword>
<dbReference type="InterPro" id="IPR001245">
    <property type="entry name" value="Ser-Thr/Tyr_kinase_cat_dom"/>
</dbReference>
<dbReference type="SMART" id="SM00220">
    <property type="entry name" value="S_TKc"/>
    <property type="match status" value="1"/>
</dbReference>
<dbReference type="Gene3D" id="2.90.10.10">
    <property type="entry name" value="Bulb-type lectin domain"/>
    <property type="match status" value="1"/>
</dbReference>
<proteinExistence type="inferred from homology"/>
<evidence type="ECO:0000256" key="9">
    <source>
        <dbReference type="ARBA" id="ARBA00023157"/>
    </source>
</evidence>
<evidence type="ECO:0000256" key="5">
    <source>
        <dbReference type="ARBA" id="ARBA00022729"/>
    </source>
</evidence>
<dbReference type="InterPro" id="IPR003609">
    <property type="entry name" value="Pan_app"/>
</dbReference>
<evidence type="ECO:0000259" key="16">
    <source>
        <dbReference type="PROSITE" id="PS50927"/>
    </source>
</evidence>
<keyword evidence="3 13" id="KW-0723">Serine/threonine-protein kinase</keyword>
<evidence type="ECO:0000259" key="15">
    <source>
        <dbReference type="PROSITE" id="PS50011"/>
    </source>
</evidence>
<evidence type="ECO:0000256" key="10">
    <source>
        <dbReference type="ARBA" id="ARBA00023180"/>
    </source>
</evidence>
<dbReference type="EMBL" id="JACGCM010002063">
    <property type="protein sequence ID" value="KAF6145432.1"/>
    <property type="molecule type" value="Genomic_DNA"/>
</dbReference>
<comment type="similarity">
    <text evidence="13">Belongs to the protein kinase superfamily. Ser/Thr protein kinase family.</text>
</comment>
<feature type="domain" description="Protein kinase" evidence="15">
    <location>
        <begin position="533"/>
        <end position="819"/>
    </location>
</feature>
<dbReference type="InterPro" id="IPR000719">
    <property type="entry name" value="Prot_kinase_dom"/>
</dbReference>
<comment type="subcellular location">
    <subcellularLocation>
        <location evidence="1">Cell membrane</location>
        <topology evidence="1">Single-pass type I membrane protein</topology>
    </subcellularLocation>
</comment>
<comment type="catalytic activity">
    <reaction evidence="12 13">
        <text>L-seryl-[protein] + ATP = O-phospho-L-seryl-[protein] + ADP + H(+)</text>
        <dbReference type="Rhea" id="RHEA:17989"/>
        <dbReference type="Rhea" id="RHEA-COMP:9863"/>
        <dbReference type="Rhea" id="RHEA-COMP:11604"/>
        <dbReference type="ChEBI" id="CHEBI:15378"/>
        <dbReference type="ChEBI" id="CHEBI:29999"/>
        <dbReference type="ChEBI" id="CHEBI:30616"/>
        <dbReference type="ChEBI" id="CHEBI:83421"/>
        <dbReference type="ChEBI" id="CHEBI:456216"/>
        <dbReference type="EC" id="2.7.11.1"/>
    </reaction>
</comment>
<dbReference type="InterPro" id="IPR001480">
    <property type="entry name" value="Bulb-type_lectin_dom"/>
</dbReference>
<dbReference type="InterPro" id="IPR011009">
    <property type="entry name" value="Kinase-like_dom_sf"/>
</dbReference>
<dbReference type="PROSITE" id="PS50011">
    <property type="entry name" value="PROTEIN_KINASE_DOM"/>
    <property type="match status" value="1"/>
</dbReference>
<comment type="caution">
    <text evidence="18">The sequence shown here is derived from an EMBL/GenBank/DDBJ whole genome shotgun (WGS) entry which is preliminary data.</text>
</comment>
<dbReference type="CDD" id="cd01098">
    <property type="entry name" value="PAN_AP_plant"/>
    <property type="match status" value="1"/>
</dbReference>
<evidence type="ECO:0000313" key="18">
    <source>
        <dbReference type="EMBL" id="KAF6145432.1"/>
    </source>
</evidence>
<keyword evidence="5" id="KW-0732">Signal</keyword>
<evidence type="ECO:0000256" key="11">
    <source>
        <dbReference type="ARBA" id="ARBA00047899"/>
    </source>
</evidence>
<feature type="domain" description="Bulb-type lectin" evidence="16">
    <location>
        <begin position="47"/>
        <end position="164"/>
    </location>
</feature>
<dbReference type="SUPFAM" id="SSF56112">
    <property type="entry name" value="Protein kinase-like (PK-like)"/>
    <property type="match status" value="1"/>
</dbReference>
<dbReference type="Proteomes" id="UP000541444">
    <property type="component" value="Unassembled WGS sequence"/>
</dbReference>
<keyword evidence="14" id="KW-1133">Transmembrane helix</keyword>
<sequence length="849" mass="96204">MMEVLMQILMGKEVCEMVIMQKAGKFYLSLLALVCFYCMGSYAVVGYDMITKDKYIIDGETLVSSNGIFELGFFSPHNSTNRYVGIWYKKIQQTVVWVANREKSLVDYTGTLMINKEGYLSVVDSRGMTYLSAYGTGNTSAKLLDVGNLVLRDEDGNILWQSFDYPTDTLLPGMKLGLNLKTKQNRLFVAWRSEEDVSAGVYSYAADPNGTAQFFIWQEKVVYWTSGLWNGEMFSLVPKMRHNYIYNFSLVANENEQYFTYHLYNCSSISRITIDKSGQIQALVWSDSSQQWLLSWAAPRDTCDVYALCGSYASCNLKDVTPCKCLQGFVPVSSKDWESNNWSEGCKRESQLKCEDGDGDGDKFRQLRNANFPHQEQYVNVKGQDPKECEAFCVKNCSCSAYASANRTNCMFWSGDLMGLREDYNRTAGPNLFIRVAASRFSDGHKRKISVIIAGIIASLFFFMLSGFLCYWRETHKRKGIAKIKKELLDLGLDPNIAATTKFNIRYKFGTDEKGSEFRLFNFATIEAATTNFSTASKLGEGGFGPVYKGILPDGQEIAIKRLSPSSGQGLEEFKNEIRLISKLQHTNLVRLLGCCIQEGEKLLVYEYMPNKSLDVFLFDPTKRRALDCEKRVRIIEGIAQGLLYLHNYSRLRVIHRDLKASNVLLDGDMNPRISDFGMARIFRHDESETNTHRIVGTYGYMSPEYAMRGIFSVKSDVFSFGVLLLEIITGKKITTIHHSECSLNFLGHAWELWEEGRGVELMDPMFHDSSRAYEHMRYINVALLCVQENAMDRPFMLDVVSMLGNETAALRIPKKPAFSFAPKEISANSPSNNTWSDNGLTVSLVEAR</sequence>
<protein>
    <recommendedName>
        <fullName evidence="13">Receptor-like serine/threonine-protein kinase</fullName>
        <ecNumber evidence="13">2.7.11.1</ecNumber>
    </recommendedName>
</protein>
<feature type="transmembrane region" description="Helical" evidence="14">
    <location>
        <begin position="449"/>
        <end position="472"/>
    </location>
</feature>
<dbReference type="PANTHER" id="PTHR27002:SF925">
    <property type="entry name" value="RECEPTOR-LIKE SERINE_THREONINE-PROTEIN KINASE"/>
    <property type="match status" value="1"/>
</dbReference>
<evidence type="ECO:0000256" key="4">
    <source>
        <dbReference type="ARBA" id="ARBA00022679"/>
    </source>
</evidence>
<dbReference type="OrthoDB" id="4062651at2759"/>
<keyword evidence="14" id="KW-0812">Transmembrane</keyword>
<dbReference type="GO" id="GO:0005524">
    <property type="term" value="F:ATP binding"/>
    <property type="evidence" value="ECO:0007669"/>
    <property type="project" value="UniProtKB-KW"/>
</dbReference>
<keyword evidence="14" id="KW-0472">Membrane</keyword>
<dbReference type="PROSITE" id="PS00108">
    <property type="entry name" value="PROTEIN_KINASE_ST"/>
    <property type="match status" value="1"/>
</dbReference>
<evidence type="ECO:0000256" key="14">
    <source>
        <dbReference type="SAM" id="Phobius"/>
    </source>
</evidence>
<evidence type="ECO:0000256" key="3">
    <source>
        <dbReference type="ARBA" id="ARBA00022527"/>
    </source>
</evidence>
<dbReference type="GO" id="GO:0048544">
    <property type="term" value="P:recognition of pollen"/>
    <property type="evidence" value="ECO:0007669"/>
    <property type="project" value="InterPro"/>
</dbReference>
<evidence type="ECO:0000259" key="17">
    <source>
        <dbReference type="PROSITE" id="PS50948"/>
    </source>
</evidence>